<feature type="domain" description="FERM" evidence="4">
    <location>
        <begin position="14"/>
        <end position="494"/>
    </location>
</feature>
<dbReference type="SUPFAM" id="SSF50729">
    <property type="entry name" value="PH domain-like"/>
    <property type="match status" value="1"/>
</dbReference>
<feature type="compositionally biased region" description="Low complexity" evidence="3">
    <location>
        <begin position="799"/>
        <end position="813"/>
    </location>
</feature>
<dbReference type="Gene3D" id="2.30.29.30">
    <property type="entry name" value="Pleckstrin-homology domain (PH domain)/Phosphotyrosine-binding domain (PTB)"/>
    <property type="match status" value="1"/>
</dbReference>
<feature type="compositionally biased region" description="Low complexity" evidence="3">
    <location>
        <begin position="1181"/>
        <end position="1192"/>
    </location>
</feature>
<feature type="compositionally biased region" description="Pro residues" evidence="3">
    <location>
        <begin position="1241"/>
        <end position="1251"/>
    </location>
</feature>
<evidence type="ECO:0000313" key="6">
    <source>
        <dbReference type="Proteomes" id="UP001142055"/>
    </source>
</evidence>
<feature type="compositionally biased region" description="Low complexity" evidence="3">
    <location>
        <begin position="1302"/>
        <end position="1319"/>
    </location>
</feature>
<dbReference type="InterPro" id="IPR041785">
    <property type="entry name" value="FRMD4A/B_FERM_C"/>
</dbReference>
<evidence type="ECO:0000256" key="1">
    <source>
        <dbReference type="ARBA" id="ARBA00004282"/>
    </source>
</evidence>
<feature type="compositionally biased region" description="Polar residues" evidence="3">
    <location>
        <begin position="748"/>
        <end position="775"/>
    </location>
</feature>
<dbReference type="InterPro" id="IPR000299">
    <property type="entry name" value="FERM_domain"/>
</dbReference>
<dbReference type="SUPFAM" id="SSF54236">
    <property type="entry name" value="Ubiquitin-like"/>
    <property type="match status" value="1"/>
</dbReference>
<evidence type="ECO:0000313" key="5">
    <source>
        <dbReference type="EMBL" id="KAJ6216019.1"/>
    </source>
</evidence>
<dbReference type="PANTHER" id="PTHR46079:SF2">
    <property type="entry name" value="FERM DOMAIN-CONTAINING PROTEIN"/>
    <property type="match status" value="1"/>
</dbReference>
<comment type="subcellular location">
    <subcellularLocation>
        <location evidence="1">Cell junction</location>
    </subcellularLocation>
</comment>
<proteinExistence type="predicted"/>
<dbReference type="SMART" id="SM00295">
    <property type="entry name" value="B41"/>
    <property type="match status" value="1"/>
</dbReference>
<dbReference type="Pfam" id="PF09380">
    <property type="entry name" value="FERM_C"/>
    <property type="match status" value="1"/>
</dbReference>
<accession>A0A9Q0LZ90</accession>
<name>A0A9Q0LZ90_BLOTA</name>
<feature type="compositionally biased region" description="Polar residues" evidence="3">
    <location>
        <begin position="821"/>
        <end position="833"/>
    </location>
</feature>
<comment type="caution">
    <text evidence="5">The sequence shown here is derived from an EMBL/GenBank/DDBJ whole genome shotgun (WGS) entry which is preliminary data.</text>
</comment>
<feature type="region of interest" description="Disordered" evidence="3">
    <location>
        <begin position="563"/>
        <end position="626"/>
    </location>
</feature>
<evidence type="ECO:0000256" key="2">
    <source>
        <dbReference type="ARBA" id="ARBA00022949"/>
    </source>
</evidence>
<dbReference type="PROSITE" id="PS50057">
    <property type="entry name" value="FERM_3"/>
    <property type="match status" value="1"/>
</dbReference>
<feature type="region of interest" description="Disordered" evidence="3">
    <location>
        <begin position="940"/>
        <end position="966"/>
    </location>
</feature>
<dbReference type="Pfam" id="PF09379">
    <property type="entry name" value="FERM_N"/>
    <property type="match status" value="1"/>
</dbReference>
<feature type="region of interest" description="Disordered" evidence="3">
    <location>
        <begin position="1299"/>
        <end position="1319"/>
    </location>
</feature>
<dbReference type="GO" id="GO:0090162">
    <property type="term" value="P:establishment of epithelial cell polarity"/>
    <property type="evidence" value="ECO:0007669"/>
    <property type="project" value="InterPro"/>
</dbReference>
<protein>
    <recommendedName>
        <fullName evidence="4">FERM domain-containing protein</fullName>
    </recommendedName>
</protein>
<keyword evidence="2" id="KW-0965">Cell junction</keyword>
<dbReference type="InterPro" id="IPR018979">
    <property type="entry name" value="FERM_N"/>
</dbReference>
<feature type="region of interest" description="Disordered" evidence="3">
    <location>
        <begin position="983"/>
        <end position="1014"/>
    </location>
</feature>
<dbReference type="InterPro" id="IPR019749">
    <property type="entry name" value="Band_41_domain"/>
</dbReference>
<dbReference type="InterPro" id="IPR019748">
    <property type="entry name" value="FERM_central"/>
</dbReference>
<feature type="region of interest" description="Disordered" evidence="3">
    <location>
        <begin position="106"/>
        <end position="130"/>
    </location>
</feature>
<dbReference type="EMBL" id="JAPWDV010000004">
    <property type="protein sequence ID" value="KAJ6216019.1"/>
    <property type="molecule type" value="Genomic_DNA"/>
</dbReference>
<evidence type="ECO:0000256" key="3">
    <source>
        <dbReference type="SAM" id="MobiDB-lite"/>
    </source>
</evidence>
<reference evidence="5" key="1">
    <citation type="submission" date="2022-12" db="EMBL/GenBank/DDBJ databases">
        <title>Genome assemblies of Blomia tropicalis.</title>
        <authorList>
            <person name="Cui Y."/>
        </authorList>
    </citation>
    <scope>NUCLEOTIDE SEQUENCE</scope>
    <source>
        <tissue evidence="5">Adult mites</tissue>
    </source>
</reference>
<dbReference type="GO" id="GO:0070161">
    <property type="term" value="C:anchoring junction"/>
    <property type="evidence" value="ECO:0007669"/>
    <property type="project" value="UniProtKB-SubCell"/>
</dbReference>
<dbReference type="CDD" id="cd13191">
    <property type="entry name" value="FERM_C_FRMD4A_FRMD4B"/>
    <property type="match status" value="1"/>
</dbReference>
<feature type="compositionally biased region" description="Low complexity" evidence="3">
    <location>
        <begin position="576"/>
        <end position="626"/>
    </location>
</feature>
<dbReference type="GO" id="GO:0071944">
    <property type="term" value="C:cell periphery"/>
    <property type="evidence" value="ECO:0007669"/>
    <property type="project" value="UniProtKB-ARBA"/>
</dbReference>
<organism evidence="5 6">
    <name type="scientific">Blomia tropicalis</name>
    <name type="common">Mite</name>
    <dbReference type="NCBI Taxonomy" id="40697"/>
    <lineage>
        <taxon>Eukaryota</taxon>
        <taxon>Metazoa</taxon>
        <taxon>Ecdysozoa</taxon>
        <taxon>Arthropoda</taxon>
        <taxon>Chelicerata</taxon>
        <taxon>Arachnida</taxon>
        <taxon>Acari</taxon>
        <taxon>Acariformes</taxon>
        <taxon>Sarcoptiformes</taxon>
        <taxon>Astigmata</taxon>
        <taxon>Glycyphagoidea</taxon>
        <taxon>Echimyopodidae</taxon>
        <taxon>Blomia</taxon>
    </lineage>
</organism>
<feature type="region of interest" description="Disordered" evidence="3">
    <location>
        <begin position="1092"/>
        <end position="1118"/>
    </location>
</feature>
<dbReference type="GO" id="GO:0009887">
    <property type="term" value="P:animal organ morphogenesis"/>
    <property type="evidence" value="ECO:0007669"/>
    <property type="project" value="UniProtKB-ARBA"/>
</dbReference>
<feature type="compositionally biased region" description="Polar residues" evidence="3">
    <location>
        <begin position="1104"/>
        <end position="1118"/>
    </location>
</feature>
<dbReference type="Gene3D" id="3.10.20.90">
    <property type="entry name" value="Phosphatidylinositol 3-kinase Catalytic Subunit, Chain A, domain 1"/>
    <property type="match status" value="1"/>
</dbReference>
<gene>
    <name evidence="5" type="ORF">RDWZM_010519</name>
</gene>
<dbReference type="InterPro" id="IPR011993">
    <property type="entry name" value="PH-like_dom_sf"/>
</dbReference>
<dbReference type="InterPro" id="IPR018980">
    <property type="entry name" value="FERM_PH-like_C"/>
</dbReference>
<dbReference type="Gene3D" id="1.20.80.10">
    <property type="match status" value="1"/>
</dbReference>
<dbReference type="SMART" id="SM01196">
    <property type="entry name" value="FERM_C"/>
    <property type="match status" value="1"/>
</dbReference>
<dbReference type="GO" id="GO:0048731">
    <property type="term" value="P:system development"/>
    <property type="evidence" value="ECO:0007669"/>
    <property type="project" value="UniProtKB-ARBA"/>
</dbReference>
<evidence type="ECO:0000259" key="4">
    <source>
        <dbReference type="PROSITE" id="PS50057"/>
    </source>
</evidence>
<feature type="region of interest" description="Disordered" evidence="3">
    <location>
        <begin position="1235"/>
        <end position="1256"/>
    </location>
</feature>
<feature type="compositionally biased region" description="Polar residues" evidence="3">
    <location>
        <begin position="1002"/>
        <end position="1012"/>
    </location>
</feature>
<feature type="region of interest" description="Disordered" evidence="3">
    <location>
        <begin position="742"/>
        <end position="833"/>
    </location>
</feature>
<dbReference type="InterPro" id="IPR029071">
    <property type="entry name" value="Ubiquitin-like_domsf"/>
</dbReference>
<feature type="region of interest" description="Disordered" evidence="3">
    <location>
        <begin position="1381"/>
        <end position="1405"/>
    </location>
</feature>
<dbReference type="CDD" id="cd14473">
    <property type="entry name" value="FERM_B-lobe"/>
    <property type="match status" value="1"/>
</dbReference>
<sequence length="1405" mass="157608">MMMTNQSQSNINCRLGEVILLDGRRVEILIQPRLFAGDLFDMVASHFALKEKEYFGLAFLDETGQYSWLNLERRVLEHELVQQSKQTNKSRKSINNLEDDSCSISTTITTQSNGSGGGGSGSQIARPITNRRVSNLKKKKNKNKRTLQQQTTGGIVPAFRSLTNLSGSIRSRMSNKSCDSETTSINSVISNSVSTIGNEDPLYDVIHEEDDCIDSRINGPNRTQRYRHSVGSMRSIISDMSNVDNNELTIDCDLDDDDLMDDTDSDDRLVLYFLVKYFVESISMLHDTTTIELFFLQAKSLLINETVQVELDTNLILAALILQSIYGDCSTSTSTEKIRNRIHRLQLISTFLIQELSTTTVCEDRILEQYVHLRGTSRAQSIYRFMSLIEKQPTYGVHFYEVKDKSGTPFWLGLSVKGISQFDYNDRRLPLRHFPWKQLENLYFREKKFSIEVRDPKRVVHTLSSINLYENAIEEADTFDDLSSAICDPTTQVSVSRRTFGPCNVTVYVWFAASSELTKCIWSMAISQHQFYIDRRLNKGHLICSRTQDDIVQSLENNYQRSIVPNRSSSSHHRSSTFSHSQHLNRRFSSLGSISSNSTSSRRSSPRSFRSLSRSGSNSSDSSSIDSFSTLSLNWSNDLDSSSLASSSFCKRPGSFGTMSRSNRSLYSRRLRLLEMQLAAKIDEMNKLDQMEQQLLLKASLGRNRPLSTPPANSLKNFVVTGRGNSNNNNINTGHVSQLSIDSSSSSIATTTPVQTPSMVSRFCSPSNLNESNQPPIHHQRSRSVGVGSKYSLDRRVSKAISAAAAQQQQKSTQAEERSQQPKAKSQLSIPTTEESIQSKQLLFSSPYVNKYDTNVHRSINDGSNLYSVPNCRTSIALNSFDDSFLSKPSIETAGTNIAFQTRMKTIEPYNYGIMDSNKHLTSKYEPKVENHVYATIGSIRNGDDDIESSVDDPQSSSSFMGEKRLPIGPLRHQSSTIDQFNLHRSNSFGSGQHCRRPYANPSPSKQYSNYANYEPPLSSIQTSSTRTLCPSPLMNHSYSLYQNMESIRSKMEHNNNNSNRTNHQMNIQQPKKPVKSWVETDLDSPKSIVRNINTKPLPPIPNHQFQTQKNRSINPYGSYQLPSRQVQSAIVERESNVDDQIDEVDSYQPSTINSNNNNNSMKHLYNPLIMSNCISPNGQSSSSVRSSMVISPTPSNHSSASSMTATSFMFNTIQQQSQQPSIQSPPISATPIILQQQQQQPPPPPPPPSTSIPIASSMGNMVEVNVVTVGHFQPGYEEEKPYELADFYKYSQKYRQMASKQMANNEQQQQQSNDKQSTSIDNRLASINLNGNNLHSKHSYHHNRSQSIINSTIGPIGSTTNTNLVPQFTTEPIVTNSQISSANINNPSSHNSNSDGNNNNLPVY</sequence>
<keyword evidence="6" id="KW-1185">Reference proteome</keyword>
<dbReference type="Pfam" id="PF00373">
    <property type="entry name" value="FERM_M"/>
    <property type="match status" value="1"/>
</dbReference>
<dbReference type="PANTHER" id="PTHR46079">
    <property type="entry name" value="FERM DOMAIN-CONTAINING PROTEIN 4"/>
    <property type="match status" value="1"/>
</dbReference>
<dbReference type="InterPro" id="IPR047176">
    <property type="entry name" value="FRMD4A/B"/>
</dbReference>
<dbReference type="InterPro" id="IPR014352">
    <property type="entry name" value="FERM/acyl-CoA-bd_prot_sf"/>
</dbReference>
<dbReference type="SUPFAM" id="SSF47031">
    <property type="entry name" value="Second domain of FERM"/>
    <property type="match status" value="1"/>
</dbReference>
<dbReference type="InterPro" id="IPR035963">
    <property type="entry name" value="FERM_2"/>
</dbReference>
<feature type="region of interest" description="Disordered" evidence="3">
    <location>
        <begin position="1177"/>
        <end position="1203"/>
    </location>
</feature>
<dbReference type="Proteomes" id="UP001142055">
    <property type="component" value="Chromosome 4"/>
</dbReference>